<dbReference type="AlphaFoldDB" id="A0A0E1WGY4"/>
<reference evidence="3" key="1">
    <citation type="submission" date="2007-08" db="EMBL/GenBank/DDBJ databases">
        <title>Annotation of Burkholderia pseudomallei 1710a.</title>
        <authorList>
            <person name="Harkins D.M."/>
            <person name="DeShazer D."/>
            <person name="Woods D.E."/>
            <person name="Brinkac L.M."/>
            <person name="Brown K.A."/>
            <person name="Hung G.C."/>
            <person name="Tuanyok A."/>
            <person name="Zhang B."/>
            <person name="Nierman W.C."/>
        </authorList>
    </citation>
    <scope>NUCLEOTIDE SEQUENCE [LARGE SCALE GENOMIC DNA]</scope>
    <source>
        <strain evidence="3">1710a</strain>
    </source>
</reference>
<dbReference type="Proteomes" id="UP000001812">
    <property type="component" value="Chromosome I"/>
</dbReference>
<sequence length="156" mass="16850">MRGMKRGGFENGHRGPRQGGRALSPGAKTKRQLGEPPAHEAACDACMPLCPRYLRDCATVSIRLARAPSVGSLPVRRVARTRLLPLSRVRKTPSDACRQTDSSTRSVLLPESLRVCPFGGAACLSINERRPRALPTRAGECTRARMGCQFGQIAVA</sequence>
<feature type="region of interest" description="Disordered" evidence="1">
    <location>
        <begin position="1"/>
        <end position="35"/>
    </location>
</feature>
<dbReference type="EMBL" id="CM000832">
    <property type="protein sequence ID" value="EET08862.1"/>
    <property type="molecule type" value="Genomic_DNA"/>
</dbReference>
<dbReference type="HOGENOM" id="CLU_1892250_0_0_4"/>
<evidence type="ECO:0000313" key="3">
    <source>
        <dbReference type="Proteomes" id="UP000001812"/>
    </source>
</evidence>
<evidence type="ECO:0000313" key="2">
    <source>
        <dbReference type="EMBL" id="EET08862.1"/>
    </source>
</evidence>
<evidence type="ECO:0000256" key="1">
    <source>
        <dbReference type="SAM" id="MobiDB-lite"/>
    </source>
</evidence>
<gene>
    <name evidence="2" type="ORF">BURPS1710A_0171</name>
</gene>
<proteinExistence type="predicted"/>
<organism evidence="2 3">
    <name type="scientific">Burkholderia pseudomallei 1710a</name>
    <dbReference type="NCBI Taxonomy" id="320371"/>
    <lineage>
        <taxon>Bacteria</taxon>
        <taxon>Pseudomonadati</taxon>
        <taxon>Pseudomonadota</taxon>
        <taxon>Betaproteobacteria</taxon>
        <taxon>Burkholderiales</taxon>
        <taxon>Burkholderiaceae</taxon>
        <taxon>Burkholderia</taxon>
        <taxon>pseudomallei group</taxon>
    </lineage>
</organism>
<protein>
    <submittedName>
        <fullName evidence="2">Uncharacterized protein</fullName>
    </submittedName>
</protein>
<name>A0A0E1WGY4_BURPE</name>
<reference evidence="2 3" key="2">
    <citation type="submission" date="2009-05" db="EMBL/GenBank/DDBJ databases">
        <authorList>
            <person name="Harkins D.M."/>
            <person name="DeShazer D."/>
            <person name="Woods D.E."/>
            <person name="Brinkac L.M."/>
            <person name="Brown K.A."/>
            <person name="Hung G.C."/>
            <person name="Tuanyok A."/>
            <person name="Zhang B."/>
            <person name="Nierman W.C."/>
        </authorList>
    </citation>
    <scope>NUCLEOTIDE SEQUENCE [LARGE SCALE GENOMIC DNA]</scope>
    <source>
        <strain evidence="2 3">1710a</strain>
    </source>
</reference>
<accession>A0A0E1WGY4</accession>